<evidence type="ECO:0000313" key="2">
    <source>
        <dbReference type="Proteomes" id="UP000807115"/>
    </source>
</evidence>
<proteinExistence type="predicted"/>
<reference evidence="1" key="2">
    <citation type="submission" date="2020-10" db="EMBL/GenBank/DDBJ databases">
        <authorList>
            <person name="Cooper E.A."/>
            <person name="Brenton Z.W."/>
            <person name="Flinn B.S."/>
            <person name="Jenkins J."/>
            <person name="Shu S."/>
            <person name="Flowers D."/>
            <person name="Luo F."/>
            <person name="Wang Y."/>
            <person name="Xia P."/>
            <person name="Barry K."/>
            <person name="Daum C."/>
            <person name="Lipzen A."/>
            <person name="Yoshinaga Y."/>
            <person name="Schmutz J."/>
            <person name="Saski C."/>
            <person name="Vermerris W."/>
            <person name="Kresovich S."/>
        </authorList>
    </citation>
    <scope>NUCLEOTIDE SEQUENCE</scope>
</reference>
<evidence type="ECO:0000313" key="1">
    <source>
        <dbReference type="EMBL" id="KAG0516272.1"/>
    </source>
</evidence>
<organism evidence="1 2">
    <name type="scientific">Sorghum bicolor</name>
    <name type="common">Sorghum</name>
    <name type="synonym">Sorghum vulgare</name>
    <dbReference type="NCBI Taxonomy" id="4558"/>
    <lineage>
        <taxon>Eukaryota</taxon>
        <taxon>Viridiplantae</taxon>
        <taxon>Streptophyta</taxon>
        <taxon>Embryophyta</taxon>
        <taxon>Tracheophyta</taxon>
        <taxon>Spermatophyta</taxon>
        <taxon>Magnoliopsida</taxon>
        <taxon>Liliopsida</taxon>
        <taxon>Poales</taxon>
        <taxon>Poaceae</taxon>
        <taxon>PACMAD clade</taxon>
        <taxon>Panicoideae</taxon>
        <taxon>Andropogonodae</taxon>
        <taxon>Andropogoneae</taxon>
        <taxon>Sorghinae</taxon>
        <taxon>Sorghum</taxon>
    </lineage>
</organism>
<dbReference type="Proteomes" id="UP000807115">
    <property type="component" value="Chromosome 10"/>
</dbReference>
<name>A0A921Q6L0_SORBI</name>
<gene>
    <name evidence="1" type="ORF">BDA96_10G347800</name>
</gene>
<reference evidence="1" key="1">
    <citation type="journal article" date="2019" name="BMC Genomics">
        <title>A new reference genome for Sorghum bicolor reveals high levels of sequence similarity between sweet and grain genotypes: implications for the genetics of sugar metabolism.</title>
        <authorList>
            <person name="Cooper E.A."/>
            <person name="Brenton Z.W."/>
            <person name="Flinn B.S."/>
            <person name="Jenkins J."/>
            <person name="Shu S."/>
            <person name="Flowers D."/>
            <person name="Luo F."/>
            <person name="Wang Y."/>
            <person name="Xia P."/>
            <person name="Barry K."/>
            <person name="Daum C."/>
            <person name="Lipzen A."/>
            <person name="Yoshinaga Y."/>
            <person name="Schmutz J."/>
            <person name="Saski C."/>
            <person name="Vermerris W."/>
            <person name="Kresovich S."/>
        </authorList>
    </citation>
    <scope>NUCLEOTIDE SEQUENCE</scope>
</reference>
<sequence length="95" mass="10760">MCSPRLQFFHHADTCTCKLNLELKTLPPRCLFTPRTKSGWGAKFLGENYTRPPLSVCIRDPCTLQIGKTIDCNMYVIKGTWMKITKCSLCSVVDS</sequence>
<accession>A0A921Q6L0</accession>
<dbReference type="EMBL" id="CM027689">
    <property type="protein sequence ID" value="KAG0516272.1"/>
    <property type="molecule type" value="Genomic_DNA"/>
</dbReference>
<comment type="caution">
    <text evidence="1">The sequence shown here is derived from an EMBL/GenBank/DDBJ whole genome shotgun (WGS) entry which is preliminary data.</text>
</comment>
<protein>
    <submittedName>
        <fullName evidence="1">Uncharacterized protein</fullName>
    </submittedName>
</protein>
<dbReference type="AlphaFoldDB" id="A0A921Q6L0"/>